<protein>
    <recommendedName>
        <fullName evidence="1">PiggyBac transposable element-derived protein domain-containing protein</fullName>
    </recommendedName>
</protein>
<evidence type="ECO:0000313" key="2">
    <source>
        <dbReference type="Ensembl" id="ENSPNAP00000016970.2"/>
    </source>
</evidence>
<dbReference type="PANTHER" id="PTHR47272:SF1">
    <property type="entry name" value="PIGGYBAC TRANSPOSABLE ELEMENT-DERIVED PROTEIN 3-LIKE"/>
    <property type="match status" value="1"/>
</dbReference>
<evidence type="ECO:0000259" key="1">
    <source>
        <dbReference type="Pfam" id="PF13843"/>
    </source>
</evidence>
<dbReference type="Proteomes" id="UP001501920">
    <property type="component" value="Chromosome 23"/>
</dbReference>
<evidence type="ECO:0000313" key="3">
    <source>
        <dbReference type="Proteomes" id="UP001501920"/>
    </source>
</evidence>
<dbReference type="Pfam" id="PF13843">
    <property type="entry name" value="DDE_Tnp_1_7"/>
    <property type="match status" value="1"/>
</dbReference>
<reference evidence="2" key="3">
    <citation type="submission" date="2025-09" db="UniProtKB">
        <authorList>
            <consortium name="Ensembl"/>
        </authorList>
    </citation>
    <scope>IDENTIFICATION</scope>
</reference>
<dbReference type="AlphaFoldDB" id="A0A3B4D048"/>
<dbReference type="PANTHER" id="PTHR47272">
    <property type="entry name" value="DDE_TNP_1_7 DOMAIN-CONTAINING PROTEIN"/>
    <property type="match status" value="1"/>
</dbReference>
<dbReference type="InterPro" id="IPR029526">
    <property type="entry name" value="PGBD"/>
</dbReference>
<keyword evidence="3" id="KW-1185">Reference proteome</keyword>
<dbReference type="GeneTree" id="ENSGT00940000166554"/>
<feature type="domain" description="PiggyBac transposable element-derived protein" evidence="1">
    <location>
        <begin position="1"/>
        <end position="300"/>
    </location>
</feature>
<reference evidence="2" key="2">
    <citation type="submission" date="2025-08" db="UniProtKB">
        <authorList>
            <consortium name="Ensembl"/>
        </authorList>
    </citation>
    <scope>IDENTIFICATION</scope>
</reference>
<dbReference type="Ensembl" id="ENSPNAT00000025619.2">
    <property type="protein sequence ID" value="ENSPNAP00000016970.2"/>
    <property type="gene ID" value="ENSPNAG00000023180.2"/>
</dbReference>
<reference evidence="2 3" key="1">
    <citation type="submission" date="2020-10" db="EMBL/GenBank/DDBJ databases">
        <title>Pygocentrus nattereri (red-bellied piranha) genome, fPygNat1, primary haplotype.</title>
        <authorList>
            <person name="Myers G."/>
            <person name="Meyer A."/>
            <person name="Karagic N."/>
            <person name="Pippel M."/>
            <person name="Winkler S."/>
            <person name="Tracey A."/>
            <person name="Wood J."/>
            <person name="Formenti G."/>
            <person name="Howe K."/>
            <person name="Fedrigo O."/>
            <person name="Jarvis E.D."/>
        </authorList>
    </citation>
    <scope>NUCLEOTIDE SEQUENCE [LARGE SCALE GENOMIC DNA]</scope>
</reference>
<name>A0A3B4D048_PYGNA</name>
<proteinExistence type="predicted"/>
<organism evidence="2 3">
    <name type="scientific">Pygocentrus nattereri</name>
    <name type="common">Red-bellied piranha</name>
    <dbReference type="NCBI Taxonomy" id="42514"/>
    <lineage>
        <taxon>Eukaryota</taxon>
        <taxon>Metazoa</taxon>
        <taxon>Chordata</taxon>
        <taxon>Craniata</taxon>
        <taxon>Vertebrata</taxon>
        <taxon>Euteleostomi</taxon>
        <taxon>Actinopterygii</taxon>
        <taxon>Neopterygii</taxon>
        <taxon>Teleostei</taxon>
        <taxon>Ostariophysi</taxon>
        <taxon>Characiformes</taxon>
        <taxon>Characoidei</taxon>
        <taxon>Pygocentrus</taxon>
    </lineage>
</organism>
<dbReference type="STRING" id="42514.ENSPNAP00000016970"/>
<dbReference type="OMA" id="MRNTRWY"/>
<accession>A0A3B4D048</accession>
<sequence length="337" mass="38843">MYWQSATRVDCVADTMALYRWEAIKRNLHFSDNSKQAAVGDPGYDMLYKVRPLLTSLLENFQTIPMDENLCVDEQIGPFKGKKQMKQYNPKKQKHWGYKIFVLYSSGIVYNFEVYTGKISPCKGLPDLGASGNIVLSLSRIIPDNISHKIFFDNWFTSVDLQMLMEKRKIHCVGTVKMNRLTGCRFSEDADMKKRGRGTFEEKETLLNGVPLRAVKWYDNRSVTLLSTFASANPAATTMRWDKKKKTTVQVKCPRIVTTYNRGMGGVDLLDSLIALYRTKIRSKKWYHRIVFHVLDLTVVEPLLLYWRDCRVWGIPKKDVSSLAKFKAEIASCLCME</sequence>